<accession>A0A918G0W2</accession>
<dbReference type="Proteomes" id="UP000606194">
    <property type="component" value="Unassembled WGS sequence"/>
</dbReference>
<gene>
    <name evidence="2" type="ORF">GCM10010269_56450</name>
</gene>
<comment type="caution">
    <text evidence="2">The sequence shown here is derived from an EMBL/GenBank/DDBJ whole genome shotgun (WGS) entry which is preliminary data.</text>
</comment>
<keyword evidence="3" id="KW-1185">Reference proteome</keyword>
<proteinExistence type="predicted"/>
<dbReference type="InterPro" id="IPR009003">
    <property type="entry name" value="Peptidase_S1_PA"/>
</dbReference>
<dbReference type="RefSeq" id="WP_268254535.1">
    <property type="nucleotide sequence ID" value="NZ_BMTL01000026.1"/>
</dbReference>
<organism evidence="2 3">
    <name type="scientific">Streptomyces humidus</name>
    <dbReference type="NCBI Taxonomy" id="52259"/>
    <lineage>
        <taxon>Bacteria</taxon>
        <taxon>Bacillati</taxon>
        <taxon>Actinomycetota</taxon>
        <taxon>Actinomycetes</taxon>
        <taxon>Kitasatosporales</taxon>
        <taxon>Streptomycetaceae</taxon>
        <taxon>Streptomyces</taxon>
    </lineage>
</organism>
<reference evidence="2" key="2">
    <citation type="submission" date="2020-09" db="EMBL/GenBank/DDBJ databases">
        <authorList>
            <person name="Sun Q."/>
            <person name="Ohkuma M."/>
        </authorList>
    </citation>
    <scope>NUCLEOTIDE SEQUENCE</scope>
    <source>
        <strain evidence="2">JCM 4386</strain>
    </source>
</reference>
<dbReference type="SUPFAM" id="SSF50494">
    <property type="entry name" value="Trypsin-like serine proteases"/>
    <property type="match status" value="1"/>
</dbReference>
<protein>
    <submittedName>
        <fullName evidence="2">Uncharacterized protein</fullName>
    </submittedName>
</protein>
<reference evidence="2" key="1">
    <citation type="journal article" date="2014" name="Int. J. Syst. Evol. Microbiol.">
        <title>Complete genome sequence of Corynebacterium casei LMG S-19264T (=DSM 44701T), isolated from a smear-ripened cheese.</title>
        <authorList>
            <consortium name="US DOE Joint Genome Institute (JGI-PGF)"/>
            <person name="Walter F."/>
            <person name="Albersmeier A."/>
            <person name="Kalinowski J."/>
            <person name="Ruckert C."/>
        </authorList>
    </citation>
    <scope>NUCLEOTIDE SEQUENCE</scope>
    <source>
        <strain evidence="2">JCM 4386</strain>
    </source>
</reference>
<evidence type="ECO:0000256" key="1">
    <source>
        <dbReference type="SAM" id="MobiDB-lite"/>
    </source>
</evidence>
<evidence type="ECO:0000313" key="3">
    <source>
        <dbReference type="Proteomes" id="UP000606194"/>
    </source>
</evidence>
<sequence length="101" mass="11430">MVGHLLVVTNRHVAEEFARQTGASSGSECAFKQSWTGKVVRPSLDRYQEYQQPEESRLRVTEVVWIEPDHRYDVALLRIDPNSEDGENPPPPSRSTLPGRA</sequence>
<dbReference type="AlphaFoldDB" id="A0A918G0W2"/>
<dbReference type="EMBL" id="BMTL01000026">
    <property type="protein sequence ID" value="GGS10046.1"/>
    <property type="molecule type" value="Genomic_DNA"/>
</dbReference>
<name>A0A918G0W2_9ACTN</name>
<feature type="region of interest" description="Disordered" evidence="1">
    <location>
        <begin position="78"/>
        <end position="101"/>
    </location>
</feature>
<evidence type="ECO:0000313" key="2">
    <source>
        <dbReference type="EMBL" id="GGS10046.1"/>
    </source>
</evidence>